<organism evidence="16 17">
    <name type="scientific">Dendrosporobacter quercicolus</name>
    <dbReference type="NCBI Taxonomy" id="146817"/>
    <lineage>
        <taxon>Bacteria</taxon>
        <taxon>Bacillati</taxon>
        <taxon>Bacillota</taxon>
        <taxon>Negativicutes</taxon>
        <taxon>Selenomonadales</taxon>
        <taxon>Sporomusaceae</taxon>
        <taxon>Dendrosporobacter</taxon>
    </lineage>
</organism>
<evidence type="ECO:0000256" key="4">
    <source>
        <dbReference type="ARBA" id="ARBA00022857"/>
    </source>
</evidence>
<keyword evidence="3 13" id="KW-0028">Amino-acid biosynthesis</keyword>
<feature type="domain" description="Dihydrodipicolinate reductase N-terminal" evidence="14">
    <location>
        <begin position="1"/>
        <end position="126"/>
    </location>
</feature>
<evidence type="ECO:0000313" key="17">
    <source>
        <dbReference type="Proteomes" id="UP000214880"/>
    </source>
</evidence>
<evidence type="ECO:0000259" key="14">
    <source>
        <dbReference type="Pfam" id="PF01113"/>
    </source>
</evidence>
<dbReference type="AlphaFoldDB" id="A0A1G9U6X7"/>
<dbReference type="STRING" id="146817.SAMN04488502_105212"/>
<keyword evidence="17" id="KW-1185">Reference proteome</keyword>
<feature type="binding site" evidence="13">
    <location>
        <begin position="166"/>
        <end position="167"/>
    </location>
    <ligand>
        <name>(S)-2,3,4,5-tetrahydrodipicolinate</name>
        <dbReference type="ChEBI" id="CHEBI:16845"/>
    </ligand>
</feature>
<protein>
    <recommendedName>
        <fullName evidence="10 13">4-hydroxy-tetrahydrodipicolinate reductase</fullName>
        <shortName evidence="13">HTPA reductase</shortName>
        <ecNumber evidence="10 13">1.17.1.8</ecNumber>
    </recommendedName>
</protein>
<dbReference type="InterPro" id="IPR000846">
    <property type="entry name" value="DapB_N"/>
</dbReference>
<dbReference type="GO" id="GO:0005829">
    <property type="term" value="C:cytosol"/>
    <property type="evidence" value="ECO:0007669"/>
    <property type="project" value="TreeGrafter"/>
</dbReference>
<keyword evidence="7 13" id="KW-0520">NAD</keyword>
<comment type="caution">
    <text evidence="13">Lacks conserved residue(s) required for the propagation of feature annotation.</text>
</comment>
<dbReference type="InterPro" id="IPR022663">
    <property type="entry name" value="DapB_C"/>
</dbReference>
<evidence type="ECO:0000256" key="6">
    <source>
        <dbReference type="ARBA" id="ARBA00023002"/>
    </source>
</evidence>
<keyword evidence="2 13" id="KW-0963">Cytoplasm</keyword>
<dbReference type="GO" id="GO:0008839">
    <property type="term" value="F:4-hydroxy-tetrahydrodipicolinate reductase"/>
    <property type="evidence" value="ECO:0007669"/>
    <property type="project" value="UniProtKB-UniRule"/>
</dbReference>
<comment type="catalytic activity">
    <reaction evidence="12 13">
        <text>(S)-2,3,4,5-tetrahydrodipicolinate + NAD(+) + H2O = (2S,4S)-4-hydroxy-2,3,4,5-tetrahydrodipicolinate + NADH + H(+)</text>
        <dbReference type="Rhea" id="RHEA:35323"/>
        <dbReference type="ChEBI" id="CHEBI:15377"/>
        <dbReference type="ChEBI" id="CHEBI:15378"/>
        <dbReference type="ChEBI" id="CHEBI:16845"/>
        <dbReference type="ChEBI" id="CHEBI:57540"/>
        <dbReference type="ChEBI" id="CHEBI:57945"/>
        <dbReference type="ChEBI" id="CHEBI:67139"/>
        <dbReference type="EC" id="1.17.1.8"/>
    </reaction>
</comment>
<proteinExistence type="inferred from homology"/>
<dbReference type="CDD" id="cd02274">
    <property type="entry name" value="DHDPR_N"/>
    <property type="match status" value="1"/>
</dbReference>
<dbReference type="PANTHER" id="PTHR20836:SF0">
    <property type="entry name" value="4-HYDROXY-TETRAHYDRODIPICOLINATE REDUCTASE 1, CHLOROPLASTIC-RELATED"/>
    <property type="match status" value="1"/>
</dbReference>
<dbReference type="UniPathway" id="UPA00034">
    <property type="reaction ID" value="UER00018"/>
</dbReference>
<dbReference type="Proteomes" id="UP000214880">
    <property type="component" value="Unassembled WGS sequence"/>
</dbReference>
<evidence type="ECO:0000256" key="1">
    <source>
        <dbReference type="ARBA" id="ARBA00006642"/>
    </source>
</evidence>
<dbReference type="GO" id="GO:0016726">
    <property type="term" value="F:oxidoreductase activity, acting on CH or CH2 groups, NAD or NADP as acceptor"/>
    <property type="evidence" value="ECO:0007669"/>
    <property type="project" value="UniProtKB-UniRule"/>
</dbReference>
<keyword evidence="8 13" id="KW-0457">Lysine biosynthesis</keyword>
<feature type="binding site" evidence="13">
    <location>
        <position position="157"/>
    </location>
    <ligand>
        <name>(S)-2,3,4,5-tetrahydrodipicolinate</name>
        <dbReference type="ChEBI" id="CHEBI:16845"/>
    </ligand>
</feature>
<comment type="function">
    <text evidence="13">Catalyzes the conversion of 4-hydroxy-tetrahydrodipicolinate (HTPA) to tetrahydrodipicolinate.</text>
</comment>
<dbReference type="Pfam" id="PF01113">
    <property type="entry name" value="DapB_N"/>
    <property type="match status" value="1"/>
</dbReference>
<name>A0A1G9U6X7_9FIRM</name>
<comment type="catalytic activity">
    <reaction evidence="11 13">
        <text>(S)-2,3,4,5-tetrahydrodipicolinate + NADP(+) + H2O = (2S,4S)-4-hydroxy-2,3,4,5-tetrahydrodipicolinate + NADPH + H(+)</text>
        <dbReference type="Rhea" id="RHEA:35331"/>
        <dbReference type="ChEBI" id="CHEBI:15377"/>
        <dbReference type="ChEBI" id="CHEBI:15378"/>
        <dbReference type="ChEBI" id="CHEBI:16845"/>
        <dbReference type="ChEBI" id="CHEBI:57783"/>
        <dbReference type="ChEBI" id="CHEBI:58349"/>
        <dbReference type="ChEBI" id="CHEBI:67139"/>
        <dbReference type="EC" id="1.17.1.8"/>
    </reaction>
</comment>
<keyword evidence="4 13" id="KW-0521">NADP</keyword>
<dbReference type="PROSITE" id="PS01298">
    <property type="entry name" value="DAPB"/>
    <property type="match status" value="1"/>
</dbReference>
<evidence type="ECO:0000256" key="2">
    <source>
        <dbReference type="ARBA" id="ARBA00022490"/>
    </source>
</evidence>
<dbReference type="GO" id="GO:0051287">
    <property type="term" value="F:NAD binding"/>
    <property type="evidence" value="ECO:0007669"/>
    <property type="project" value="UniProtKB-UniRule"/>
</dbReference>
<gene>
    <name evidence="13" type="primary">dapB</name>
    <name evidence="16" type="ORF">SAMN04488502_105212</name>
</gene>
<feature type="active site" description="Proton donor" evidence="13">
    <location>
        <position position="160"/>
    </location>
</feature>
<comment type="pathway">
    <text evidence="9 13">Amino-acid biosynthesis; L-lysine biosynthesis via DAP pathway; (S)-tetrahydrodipicolinate from L-aspartate: step 4/4.</text>
</comment>
<dbReference type="Pfam" id="PF05173">
    <property type="entry name" value="DapB_C"/>
    <property type="match status" value="1"/>
</dbReference>
<evidence type="ECO:0000256" key="13">
    <source>
        <dbReference type="HAMAP-Rule" id="MF_00102"/>
    </source>
</evidence>
<evidence type="ECO:0000256" key="8">
    <source>
        <dbReference type="ARBA" id="ARBA00023154"/>
    </source>
</evidence>
<evidence type="ECO:0000259" key="15">
    <source>
        <dbReference type="Pfam" id="PF05173"/>
    </source>
</evidence>
<evidence type="ECO:0000313" key="16">
    <source>
        <dbReference type="EMBL" id="SDM55719.1"/>
    </source>
</evidence>
<evidence type="ECO:0000256" key="11">
    <source>
        <dbReference type="ARBA" id="ARBA00049080"/>
    </source>
</evidence>
<dbReference type="InterPro" id="IPR023940">
    <property type="entry name" value="DHDPR_bac"/>
</dbReference>
<dbReference type="PIRSF" id="PIRSF000161">
    <property type="entry name" value="DHPR"/>
    <property type="match status" value="1"/>
</dbReference>
<comment type="subcellular location">
    <subcellularLocation>
        <location evidence="13">Cytoplasm</location>
    </subcellularLocation>
</comment>
<dbReference type="SUPFAM" id="SSF55347">
    <property type="entry name" value="Glyceraldehyde-3-phosphate dehydrogenase-like, C-terminal domain"/>
    <property type="match status" value="1"/>
</dbReference>
<dbReference type="GO" id="GO:0009089">
    <property type="term" value="P:lysine biosynthetic process via diaminopimelate"/>
    <property type="evidence" value="ECO:0007669"/>
    <property type="project" value="UniProtKB-UniRule"/>
</dbReference>
<feature type="domain" description="Dihydrodipicolinate reductase C-terminal" evidence="15">
    <location>
        <begin position="130"/>
        <end position="245"/>
    </location>
</feature>
<comment type="similarity">
    <text evidence="1 13">Belongs to the DapB family.</text>
</comment>
<keyword evidence="6 13" id="KW-0560">Oxidoreductase</keyword>
<dbReference type="SUPFAM" id="SSF51735">
    <property type="entry name" value="NAD(P)-binding Rossmann-fold domains"/>
    <property type="match status" value="1"/>
</dbReference>
<keyword evidence="5 13" id="KW-0220">Diaminopimelate biosynthesis</keyword>
<dbReference type="GO" id="GO:0050661">
    <property type="term" value="F:NADP binding"/>
    <property type="evidence" value="ECO:0007669"/>
    <property type="project" value="UniProtKB-UniRule"/>
</dbReference>
<dbReference type="EC" id="1.17.1.8" evidence="10 13"/>
<dbReference type="InterPro" id="IPR036291">
    <property type="entry name" value="NAD(P)-bd_dom_sf"/>
</dbReference>
<evidence type="ECO:0000256" key="9">
    <source>
        <dbReference type="ARBA" id="ARBA00037922"/>
    </source>
</evidence>
<dbReference type="EMBL" id="FNHB01000005">
    <property type="protein sequence ID" value="SDM55719.1"/>
    <property type="molecule type" value="Genomic_DNA"/>
</dbReference>
<dbReference type="NCBIfam" id="TIGR00036">
    <property type="entry name" value="dapB"/>
    <property type="match status" value="1"/>
</dbReference>
<dbReference type="HAMAP" id="MF_00102">
    <property type="entry name" value="DapB"/>
    <property type="match status" value="1"/>
</dbReference>
<evidence type="ECO:0000256" key="7">
    <source>
        <dbReference type="ARBA" id="ARBA00023027"/>
    </source>
</evidence>
<dbReference type="Gene3D" id="3.40.50.720">
    <property type="entry name" value="NAD(P)-binding Rossmann-like Domain"/>
    <property type="match status" value="1"/>
</dbReference>
<feature type="active site" description="Proton donor/acceptor" evidence="13">
    <location>
        <position position="156"/>
    </location>
</feature>
<dbReference type="PANTHER" id="PTHR20836">
    <property type="entry name" value="DIHYDRODIPICOLINATE REDUCTASE"/>
    <property type="match status" value="1"/>
</dbReference>
<evidence type="ECO:0000256" key="12">
    <source>
        <dbReference type="ARBA" id="ARBA00049396"/>
    </source>
</evidence>
<accession>A0A1G9U6X7</accession>
<comment type="subunit">
    <text evidence="13">Homotetramer.</text>
</comment>
<dbReference type="InterPro" id="IPR022664">
    <property type="entry name" value="DapB_N_CS"/>
</dbReference>
<evidence type="ECO:0000256" key="10">
    <source>
        <dbReference type="ARBA" id="ARBA00038983"/>
    </source>
</evidence>
<dbReference type="OrthoDB" id="9790352at2"/>
<feature type="binding site" evidence="13">
    <location>
        <position position="49"/>
    </location>
    <ligand>
        <name>NAD(+)</name>
        <dbReference type="ChEBI" id="CHEBI:57540"/>
    </ligand>
</feature>
<dbReference type="Gene3D" id="3.30.360.10">
    <property type="entry name" value="Dihydrodipicolinate Reductase, domain 2"/>
    <property type="match status" value="1"/>
</dbReference>
<dbReference type="GO" id="GO:0019877">
    <property type="term" value="P:diaminopimelate biosynthetic process"/>
    <property type="evidence" value="ECO:0007669"/>
    <property type="project" value="UniProtKB-UniRule"/>
</dbReference>
<comment type="caution">
    <text evidence="13">Was originally thought to be a dihydrodipicolinate reductase (DHDPR), catalyzing the conversion of dihydrodipicolinate to tetrahydrodipicolinate. However, it was shown in E.coli that the substrate of the enzymatic reaction is not dihydrodipicolinate (DHDP) but in fact (2S,4S)-4-hydroxy-2,3,4,5-tetrahydrodipicolinic acid (HTPA), the product released by the DapA-catalyzed reaction.</text>
</comment>
<evidence type="ECO:0000256" key="5">
    <source>
        <dbReference type="ARBA" id="ARBA00022915"/>
    </source>
</evidence>
<reference evidence="16 17" key="1">
    <citation type="submission" date="2016-10" db="EMBL/GenBank/DDBJ databases">
        <authorList>
            <person name="de Groot N.N."/>
        </authorList>
    </citation>
    <scope>NUCLEOTIDE SEQUENCE [LARGE SCALE GENOMIC DNA]</scope>
    <source>
        <strain evidence="16 17">DSM 1736</strain>
    </source>
</reference>
<feature type="binding site" evidence="13">
    <location>
        <begin position="98"/>
        <end position="100"/>
    </location>
    <ligand>
        <name>NAD(+)</name>
        <dbReference type="ChEBI" id="CHEBI:57540"/>
    </ligand>
</feature>
<sequence>MKIALVGLGRTGETVARYLLQQGVLSMVLCRPNSLKIDKDLGNILNMADTGIIVEPTDHLEERLFYRKPDVIIDFSCHSFLRDNIHLLAKCGVNVVTAVTSYETAELNKIKRVADRGGIGVVMAPNITYGVNILMLMAEIAAELMNDYDFEIFEEHHKFKKDQPSGTAKKIADRIRDNSLLYKEIPTHAVRAGGIVGKHKVLISGEFDQIEISHESYSRVAFAQGAYKAAQFINGKTGFYEMNDIFEYERNQRRQRVQELKSEQSREELDLA</sequence>
<evidence type="ECO:0000256" key="3">
    <source>
        <dbReference type="ARBA" id="ARBA00022605"/>
    </source>
</evidence>